<dbReference type="HOGENOM" id="CLU_999058_0_0_1"/>
<feature type="signal peptide" evidence="1">
    <location>
        <begin position="1"/>
        <end position="16"/>
    </location>
</feature>
<proteinExistence type="predicted"/>
<dbReference type="AlphaFoldDB" id="A0A0D3JX64"/>
<dbReference type="Proteomes" id="UP000013827">
    <property type="component" value="Unassembled WGS sequence"/>
</dbReference>
<dbReference type="PaxDb" id="2903-EOD28099"/>
<dbReference type="EnsemblProtists" id="EOD28099">
    <property type="protein sequence ID" value="EOD28099"/>
    <property type="gene ID" value="EMIHUDRAFT_366357"/>
</dbReference>
<reference evidence="3" key="1">
    <citation type="journal article" date="2013" name="Nature">
        <title>Pan genome of the phytoplankton Emiliania underpins its global distribution.</title>
        <authorList>
            <person name="Read B.A."/>
            <person name="Kegel J."/>
            <person name="Klute M.J."/>
            <person name="Kuo A."/>
            <person name="Lefebvre S.C."/>
            <person name="Maumus F."/>
            <person name="Mayer C."/>
            <person name="Miller J."/>
            <person name="Monier A."/>
            <person name="Salamov A."/>
            <person name="Young J."/>
            <person name="Aguilar M."/>
            <person name="Claverie J.M."/>
            <person name="Frickenhaus S."/>
            <person name="Gonzalez K."/>
            <person name="Herman E.K."/>
            <person name="Lin Y.C."/>
            <person name="Napier J."/>
            <person name="Ogata H."/>
            <person name="Sarno A.F."/>
            <person name="Shmutz J."/>
            <person name="Schroeder D."/>
            <person name="de Vargas C."/>
            <person name="Verret F."/>
            <person name="von Dassow P."/>
            <person name="Valentin K."/>
            <person name="Van de Peer Y."/>
            <person name="Wheeler G."/>
            <person name="Dacks J.B."/>
            <person name="Delwiche C.F."/>
            <person name="Dyhrman S.T."/>
            <person name="Glockner G."/>
            <person name="John U."/>
            <person name="Richards T."/>
            <person name="Worden A.Z."/>
            <person name="Zhang X."/>
            <person name="Grigoriev I.V."/>
            <person name="Allen A.E."/>
            <person name="Bidle K."/>
            <person name="Borodovsky M."/>
            <person name="Bowler C."/>
            <person name="Brownlee C."/>
            <person name="Cock J.M."/>
            <person name="Elias M."/>
            <person name="Gladyshev V.N."/>
            <person name="Groth M."/>
            <person name="Guda C."/>
            <person name="Hadaegh A."/>
            <person name="Iglesias-Rodriguez M.D."/>
            <person name="Jenkins J."/>
            <person name="Jones B.M."/>
            <person name="Lawson T."/>
            <person name="Leese F."/>
            <person name="Lindquist E."/>
            <person name="Lobanov A."/>
            <person name="Lomsadze A."/>
            <person name="Malik S.B."/>
            <person name="Marsh M.E."/>
            <person name="Mackinder L."/>
            <person name="Mock T."/>
            <person name="Mueller-Roeber B."/>
            <person name="Pagarete A."/>
            <person name="Parker M."/>
            <person name="Probert I."/>
            <person name="Quesneville H."/>
            <person name="Raines C."/>
            <person name="Rensing S.A."/>
            <person name="Riano-Pachon D.M."/>
            <person name="Richier S."/>
            <person name="Rokitta S."/>
            <person name="Shiraiwa Y."/>
            <person name="Soanes D.M."/>
            <person name="van der Giezen M."/>
            <person name="Wahlund T.M."/>
            <person name="Williams B."/>
            <person name="Wilson W."/>
            <person name="Wolfe G."/>
            <person name="Wurch L.L."/>
        </authorList>
    </citation>
    <scope>NUCLEOTIDE SEQUENCE</scope>
</reference>
<keyword evidence="1" id="KW-0732">Signal</keyword>
<evidence type="ECO:0000313" key="2">
    <source>
        <dbReference type="EnsemblProtists" id="EOD28099"/>
    </source>
</evidence>
<dbReference type="KEGG" id="ehx:EMIHUDRAFT_366357"/>
<sequence>MHALSLVAASLSLASALQIEPTPAVKPLLKLRGGLGGIDAGQVATIVQGISAANAGVMSLAPKKAGEMYGVALTKWTEFFAQWSGIIMFGQVLTAYLHAGGMALPEALAWGFLPSCVASVQDFLNDRMVGEMGMGEAAKYAPPLVNLALTLGAFGKVPNLAPELAAKAAAVWMAANGLFGYFSTAAWLEGRGGKGLSAVESGMGKLMASTMCGGAVYIAASAFGGKTALECFGAMMGMYAVTSLDGLYLSKTTEAMGVDPPKVLFWAAIQAFTAAAVFL</sequence>
<protein>
    <submittedName>
        <fullName evidence="2">Uncharacterized protein</fullName>
    </submittedName>
</protein>
<feature type="chain" id="PRO_5044195489" evidence="1">
    <location>
        <begin position="17"/>
        <end position="279"/>
    </location>
</feature>
<keyword evidence="3" id="KW-1185">Reference proteome</keyword>
<reference evidence="2" key="2">
    <citation type="submission" date="2024-10" db="UniProtKB">
        <authorList>
            <consortium name="EnsemblProtists"/>
        </authorList>
    </citation>
    <scope>IDENTIFICATION</scope>
</reference>
<dbReference type="GeneID" id="17273644"/>
<evidence type="ECO:0000313" key="3">
    <source>
        <dbReference type="Proteomes" id="UP000013827"/>
    </source>
</evidence>
<dbReference type="RefSeq" id="XP_005780528.1">
    <property type="nucleotide sequence ID" value="XM_005780471.1"/>
</dbReference>
<name>A0A0D3JX64_EMIH1</name>
<accession>A0A0D3JX64</accession>
<evidence type="ECO:0000256" key="1">
    <source>
        <dbReference type="SAM" id="SignalP"/>
    </source>
</evidence>
<organism evidence="2 3">
    <name type="scientific">Emiliania huxleyi (strain CCMP1516)</name>
    <dbReference type="NCBI Taxonomy" id="280463"/>
    <lineage>
        <taxon>Eukaryota</taxon>
        <taxon>Haptista</taxon>
        <taxon>Haptophyta</taxon>
        <taxon>Prymnesiophyceae</taxon>
        <taxon>Isochrysidales</taxon>
        <taxon>Noelaerhabdaceae</taxon>
        <taxon>Emiliania</taxon>
    </lineage>
</organism>